<evidence type="ECO:0000256" key="1">
    <source>
        <dbReference type="SAM" id="Phobius"/>
    </source>
</evidence>
<dbReference type="EMBL" id="PYDT01000010">
    <property type="protein sequence ID" value="THU47599.1"/>
    <property type="molecule type" value="Genomic_DNA"/>
</dbReference>
<keyword evidence="3" id="KW-1185">Reference proteome</keyword>
<sequence>MTVGDNMFRTTLAAQCQRAFDLFHRASIVAANLLHLLLWIVGCFKRVNRNKREFFLDVFDVQNSNLFNVTFTDRDIGHTEDLTEADKLDGHGHLPSYNDLLS</sequence>
<keyword evidence="1" id="KW-0812">Transmembrane</keyword>
<comment type="caution">
    <text evidence="2">The sequence shown here is derived from an EMBL/GenBank/DDBJ whole genome shotgun (WGS) entry which is preliminary data.</text>
</comment>
<keyword evidence="1" id="KW-0472">Membrane</keyword>
<name>A0A4S8IHU1_MUSBA</name>
<evidence type="ECO:0000313" key="3">
    <source>
        <dbReference type="Proteomes" id="UP000317650"/>
    </source>
</evidence>
<accession>A0A4S8IHU1</accession>
<organism evidence="2 3">
    <name type="scientific">Musa balbisiana</name>
    <name type="common">Banana</name>
    <dbReference type="NCBI Taxonomy" id="52838"/>
    <lineage>
        <taxon>Eukaryota</taxon>
        <taxon>Viridiplantae</taxon>
        <taxon>Streptophyta</taxon>
        <taxon>Embryophyta</taxon>
        <taxon>Tracheophyta</taxon>
        <taxon>Spermatophyta</taxon>
        <taxon>Magnoliopsida</taxon>
        <taxon>Liliopsida</taxon>
        <taxon>Zingiberales</taxon>
        <taxon>Musaceae</taxon>
        <taxon>Musa</taxon>
    </lineage>
</organism>
<keyword evidence="1" id="KW-1133">Transmembrane helix</keyword>
<dbReference type="AlphaFoldDB" id="A0A4S8IHU1"/>
<proteinExistence type="predicted"/>
<feature type="transmembrane region" description="Helical" evidence="1">
    <location>
        <begin position="22"/>
        <end position="44"/>
    </location>
</feature>
<reference evidence="2 3" key="1">
    <citation type="journal article" date="2019" name="Nat. Plants">
        <title>Genome sequencing of Musa balbisiana reveals subgenome evolution and function divergence in polyploid bananas.</title>
        <authorList>
            <person name="Yao X."/>
        </authorList>
    </citation>
    <scope>NUCLEOTIDE SEQUENCE [LARGE SCALE GENOMIC DNA]</scope>
    <source>
        <strain evidence="3">cv. DH-PKW</strain>
        <tissue evidence="2">Leaves</tissue>
    </source>
</reference>
<gene>
    <name evidence="2" type="ORF">C4D60_Mb09t17280</name>
</gene>
<protein>
    <submittedName>
        <fullName evidence="2">Uncharacterized protein</fullName>
    </submittedName>
</protein>
<dbReference type="Proteomes" id="UP000317650">
    <property type="component" value="Chromosome 9"/>
</dbReference>
<evidence type="ECO:0000313" key="2">
    <source>
        <dbReference type="EMBL" id="THU47599.1"/>
    </source>
</evidence>